<comment type="subcellular location">
    <subcellularLocation>
        <location evidence="5">Cell membrane</location>
        <topology evidence="5">Multi-pass membrane protein</topology>
    </subcellularLocation>
    <subcellularLocation>
        <location evidence="1">Membrane</location>
        <topology evidence="1">Multi-pass membrane protein</topology>
    </subcellularLocation>
</comment>
<dbReference type="InterPro" id="IPR051598">
    <property type="entry name" value="TSUP/Inactive_protease-like"/>
</dbReference>
<dbReference type="Pfam" id="PF01925">
    <property type="entry name" value="TauE"/>
    <property type="match status" value="1"/>
</dbReference>
<sequence>MIDWVHSLAGLLVGLLVGITGVGGGSLMAPILILLVGIVPVTAVGTDLWFAAITKTVGGVVHHHFGKPDWTVVRRLLMGSLPASVLTIALLSKLPRSSFQSDLILSALGVLLIMTAIATLSRRQIHDYARDMQEDTAQRFRRMQLPLTVLAGFILGVLVTLTSVGAGALGATMLIALYPMRMKAARLVGTDIIHAVPLTAVAGLGHLWIGNVDFALLGSLLVGSIPGIIVGSLLSSKLPDRLVRSVLALVLMLVGIKLLVG</sequence>
<evidence type="ECO:0000256" key="4">
    <source>
        <dbReference type="ARBA" id="ARBA00023136"/>
    </source>
</evidence>
<feature type="transmembrane region" description="Helical" evidence="5">
    <location>
        <begin position="145"/>
        <end position="178"/>
    </location>
</feature>
<keyword evidence="4 5" id="KW-0472">Membrane</keyword>
<dbReference type="PANTHER" id="PTHR43701">
    <property type="entry name" value="MEMBRANE TRANSPORTER PROTEIN MJ0441-RELATED"/>
    <property type="match status" value="1"/>
</dbReference>
<gene>
    <name evidence="6" type="ORF">CJD35_06655</name>
</gene>
<keyword evidence="3 5" id="KW-1133">Transmembrane helix</keyword>
<feature type="transmembrane region" description="Helical" evidence="5">
    <location>
        <begin position="190"/>
        <end position="209"/>
    </location>
</feature>
<protein>
    <recommendedName>
        <fullName evidence="5">Probable membrane transporter protein</fullName>
    </recommendedName>
</protein>
<dbReference type="Proteomes" id="UP000217141">
    <property type="component" value="Chromosome I"/>
</dbReference>
<dbReference type="KEGG" id="shyd:CJD35_06655"/>
<evidence type="ECO:0000256" key="2">
    <source>
        <dbReference type="ARBA" id="ARBA00022692"/>
    </source>
</evidence>
<reference evidence="6 7" key="1">
    <citation type="submission" date="2017-08" db="EMBL/GenBank/DDBJ databases">
        <title>Whole Genome Sequence of Sphingobium hydrophobicum C1: Insights into Adaption to the Electronic-waste Contaminated Sediment.</title>
        <authorList>
            <person name="Song D."/>
            <person name="Chen X."/>
            <person name="Xu M."/>
        </authorList>
    </citation>
    <scope>NUCLEOTIDE SEQUENCE [LARGE SCALE GENOMIC DNA]</scope>
    <source>
        <strain evidence="6 7">C1</strain>
    </source>
</reference>
<dbReference type="RefSeq" id="WP_017181753.1">
    <property type="nucleotide sequence ID" value="NZ_CP022745.1"/>
</dbReference>
<feature type="transmembrane region" description="Helical" evidence="5">
    <location>
        <begin position="103"/>
        <end position="125"/>
    </location>
</feature>
<feature type="transmembrane region" description="Helical" evidence="5">
    <location>
        <begin position="215"/>
        <end position="235"/>
    </location>
</feature>
<dbReference type="InterPro" id="IPR002781">
    <property type="entry name" value="TM_pro_TauE-like"/>
</dbReference>
<name>A0A249MSP8_SPHXE</name>
<evidence type="ECO:0000256" key="5">
    <source>
        <dbReference type="RuleBase" id="RU363041"/>
    </source>
</evidence>
<keyword evidence="2 5" id="KW-0812">Transmembrane</keyword>
<dbReference type="EMBL" id="CP022745">
    <property type="protein sequence ID" value="ASY44157.1"/>
    <property type="molecule type" value="Genomic_DNA"/>
</dbReference>
<dbReference type="AlphaFoldDB" id="A0A249MSP8"/>
<dbReference type="PANTHER" id="PTHR43701:SF2">
    <property type="entry name" value="MEMBRANE TRANSPORTER PROTEIN YJNA-RELATED"/>
    <property type="match status" value="1"/>
</dbReference>
<accession>A0A249MSP8</accession>
<keyword evidence="5" id="KW-1003">Cell membrane</keyword>
<organism evidence="6 7">
    <name type="scientific">Sphingobium xenophagum</name>
    <dbReference type="NCBI Taxonomy" id="121428"/>
    <lineage>
        <taxon>Bacteria</taxon>
        <taxon>Pseudomonadati</taxon>
        <taxon>Pseudomonadota</taxon>
        <taxon>Alphaproteobacteria</taxon>
        <taxon>Sphingomonadales</taxon>
        <taxon>Sphingomonadaceae</taxon>
        <taxon>Sphingobium</taxon>
    </lineage>
</organism>
<evidence type="ECO:0000256" key="1">
    <source>
        <dbReference type="ARBA" id="ARBA00004141"/>
    </source>
</evidence>
<feature type="transmembrane region" description="Helical" evidence="5">
    <location>
        <begin position="6"/>
        <end position="24"/>
    </location>
</feature>
<feature type="transmembrane region" description="Helical" evidence="5">
    <location>
        <begin position="242"/>
        <end position="260"/>
    </location>
</feature>
<proteinExistence type="inferred from homology"/>
<feature type="transmembrane region" description="Helical" evidence="5">
    <location>
        <begin position="31"/>
        <end position="52"/>
    </location>
</feature>
<comment type="similarity">
    <text evidence="5">Belongs to the 4-toluene sulfonate uptake permease (TSUP) (TC 2.A.102) family.</text>
</comment>
<dbReference type="GO" id="GO:0005886">
    <property type="term" value="C:plasma membrane"/>
    <property type="evidence" value="ECO:0007669"/>
    <property type="project" value="UniProtKB-SubCell"/>
</dbReference>
<evidence type="ECO:0000313" key="7">
    <source>
        <dbReference type="Proteomes" id="UP000217141"/>
    </source>
</evidence>
<evidence type="ECO:0000313" key="6">
    <source>
        <dbReference type="EMBL" id="ASY44157.1"/>
    </source>
</evidence>
<evidence type="ECO:0000256" key="3">
    <source>
        <dbReference type="ARBA" id="ARBA00022989"/>
    </source>
</evidence>